<evidence type="ECO:0000313" key="1">
    <source>
        <dbReference type="EMBL" id="RIV17710.1"/>
    </source>
</evidence>
<dbReference type="Proteomes" id="UP000283523">
    <property type="component" value="Unassembled WGS sequence"/>
</dbReference>
<organism evidence="1 2">
    <name type="scientific">Fibrisoma montanum</name>
    <dbReference type="NCBI Taxonomy" id="2305895"/>
    <lineage>
        <taxon>Bacteria</taxon>
        <taxon>Pseudomonadati</taxon>
        <taxon>Bacteroidota</taxon>
        <taxon>Cytophagia</taxon>
        <taxon>Cytophagales</taxon>
        <taxon>Spirosomataceae</taxon>
        <taxon>Fibrisoma</taxon>
    </lineage>
</organism>
<evidence type="ECO:0000313" key="2">
    <source>
        <dbReference type="Proteomes" id="UP000283523"/>
    </source>
</evidence>
<sequence length="131" mass="15081">MPALPYSSVDQCQSANQAWNVTLSLYEQEIDLLLVQVAELLSRSTYRSVQHYPEQYYHDLNQLRALVQQVRHERLCEHPICTLARQQTCPAPQFGKHTSLPGLWTALADEFTRLKNGCCQLFTHLVNLNLL</sequence>
<dbReference type="RefSeq" id="WP_119671676.1">
    <property type="nucleotide sequence ID" value="NZ_QXED01000016.1"/>
</dbReference>
<dbReference type="EMBL" id="QXED01000016">
    <property type="protein sequence ID" value="RIV17710.1"/>
    <property type="molecule type" value="Genomic_DNA"/>
</dbReference>
<protein>
    <submittedName>
        <fullName evidence="1">Uncharacterized protein</fullName>
    </submittedName>
</protein>
<dbReference type="AlphaFoldDB" id="A0A418LWQ8"/>
<accession>A0A418LWQ8</accession>
<gene>
    <name evidence="1" type="ORF">DYU11_31195</name>
</gene>
<proteinExistence type="predicted"/>
<comment type="caution">
    <text evidence="1">The sequence shown here is derived from an EMBL/GenBank/DDBJ whole genome shotgun (WGS) entry which is preliminary data.</text>
</comment>
<name>A0A418LWQ8_9BACT</name>
<reference evidence="1 2" key="1">
    <citation type="submission" date="2018-08" db="EMBL/GenBank/DDBJ databases">
        <title>Fibrisoma montanum sp. nov., isolated from Danxia mountain soil.</title>
        <authorList>
            <person name="Huang Y."/>
        </authorList>
    </citation>
    <scope>NUCLEOTIDE SEQUENCE [LARGE SCALE GENOMIC DNA]</scope>
    <source>
        <strain evidence="1 2">HYT19</strain>
    </source>
</reference>
<keyword evidence="2" id="KW-1185">Reference proteome</keyword>
<dbReference type="OrthoDB" id="958439at2"/>